<comment type="caution">
    <text evidence="1">The sequence shown here is derived from an EMBL/GenBank/DDBJ whole genome shotgun (WGS) entry which is preliminary data.</text>
</comment>
<reference evidence="1 2" key="1">
    <citation type="journal article" date="2017" name="Nat. Commun.">
        <title>Genome assembly with in vitro proximity ligation data and whole-genome triplication in lettuce.</title>
        <authorList>
            <person name="Reyes-Chin-Wo S."/>
            <person name="Wang Z."/>
            <person name="Yang X."/>
            <person name="Kozik A."/>
            <person name="Arikit S."/>
            <person name="Song C."/>
            <person name="Xia L."/>
            <person name="Froenicke L."/>
            <person name="Lavelle D.O."/>
            <person name="Truco M.J."/>
            <person name="Xia R."/>
            <person name="Zhu S."/>
            <person name="Xu C."/>
            <person name="Xu H."/>
            <person name="Xu X."/>
            <person name="Cox K."/>
            <person name="Korf I."/>
            <person name="Meyers B.C."/>
            <person name="Michelmore R.W."/>
        </authorList>
    </citation>
    <scope>NUCLEOTIDE SEQUENCE [LARGE SCALE GENOMIC DNA]</scope>
    <source>
        <strain evidence="2">cv. Salinas</strain>
        <tissue evidence="1">Seedlings</tissue>
    </source>
</reference>
<organism evidence="1 2">
    <name type="scientific">Lactuca sativa</name>
    <name type="common">Garden lettuce</name>
    <dbReference type="NCBI Taxonomy" id="4236"/>
    <lineage>
        <taxon>Eukaryota</taxon>
        <taxon>Viridiplantae</taxon>
        <taxon>Streptophyta</taxon>
        <taxon>Embryophyta</taxon>
        <taxon>Tracheophyta</taxon>
        <taxon>Spermatophyta</taxon>
        <taxon>Magnoliopsida</taxon>
        <taxon>eudicotyledons</taxon>
        <taxon>Gunneridae</taxon>
        <taxon>Pentapetalae</taxon>
        <taxon>asterids</taxon>
        <taxon>campanulids</taxon>
        <taxon>Asterales</taxon>
        <taxon>Asteraceae</taxon>
        <taxon>Cichorioideae</taxon>
        <taxon>Cichorieae</taxon>
        <taxon>Lactucinae</taxon>
        <taxon>Lactuca</taxon>
    </lineage>
</organism>
<accession>A0A9R1XCC2</accession>
<dbReference type="EMBL" id="NBSK02000004">
    <property type="protein sequence ID" value="KAJ0209080.1"/>
    <property type="molecule type" value="Genomic_DNA"/>
</dbReference>
<dbReference type="Proteomes" id="UP000235145">
    <property type="component" value="Unassembled WGS sequence"/>
</dbReference>
<dbReference type="AlphaFoldDB" id="A0A9R1XCC2"/>
<gene>
    <name evidence="1" type="ORF">LSAT_V11C400198800</name>
</gene>
<sequence length="129" mass="14217">MQGYDNYLVIQRSQAKPKPSHQFNSENPRNHPSALSHCLFLQRFLPTPASPTPISSLPVNTLVMEMDNMAKVVPLSISAHKVSNECFLGLMFNLLGGGYGNSEMSSAPQKPVEAFLFLSTLKPPFAVNR</sequence>
<keyword evidence="2" id="KW-1185">Reference proteome</keyword>
<evidence type="ECO:0000313" key="2">
    <source>
        <dbReference type="Proteomes" id="UP000235145"/>
    </source>
</evidence>
<evidence type="ECO:0000313" key="1">
    <source>
        <dbReference type="EMBL" id="KAJ0209080.1"/>
    </source>
</evidence>
<name>A0A9R1XCC2_LACSA</name>
<protein>
    <submittedName>
        <fullName evidence="1">Uncharacterized protein</fullName>
    </submittedName>
</protein>
<proteinExistence type="predicted"/>